<feature type="transmembrane region" description="Helical" evidence="1">
    <location>
        <begin position="7"/>
        <end position="25"/>
    </location>
</feature>
<feature type="transmembrane region" description="Helical" evidence="1">
    <location>
        <begin position="255"/>
        <end position="274"/>
    </location>
</feature>
<sequence>MILDSSLWIWIPLLFAVIFSFQKQLRPAFALLALSLVGGWFTDRLSLMALLYVAIGLCGAYYIPQLKGRWKWFAHAALLLWAIALLLHAIPGFNNPKVLDNVLAGANSAPFRLYLNLDKPMVFFALLLAWPPLLGNHQTIRWAAIGKVSIPLFALLFVAWALGAIKPELSLPTWWWLFALNNLLLTCVVEEAFFRGYLQKAVSEKFGLWLGIALASTLFGLAHFSGGVTLALFATLAGIGYGAIYHLSGRLWTAVLFHFLFNFAHLIFFTYPVWVPR</sequence>
<organism evidence="3 4">
    <name type="scientific">Vibrio qinghaiensis</name>
    <dbReference type="NCBI Taxonomy" id="2025808"/>
    <lineage>
        <taxon>Bacteria</taxon>
        <taxon>Pseudomonadati</taxon>
        <taxon>Pseudomonadota</taxon>
        <taxon>Gammaproteobacteria</taxon>
        <taxon>Vibrionales</taxon>
        <taxon>Vibrionaceae</taxon>
        <taxon>Vibrio</taxon>
    </lineage>
</organism>
<keyword evidence="3" id="KW-0645">Protease</keyword>
<keyword evidence="3" id="KW-0378">Hydrolase</keyword>
<keyword evidence="1" id="KW-1133">Transmembrane helix</keyword>
<dbReference type="Pfam" id="PF02517">
    <property type="entry name" value="Rce1-like"/>
    <property type="match status" value="1"/>
</dbReference>
<evidence type="ECO:0000313" key="3">
    <source>
        <dbReference type="EMBL" id="ASU22274.1"/>
    </source>
</evidence>
<dbReference type="GO" id="GO:0004175">
    <property type="term" value="F:endopeptidase activity"/>
    <property type="evidence" value="ECO:0007669"/>
    <property type="project" value="UniProtKB-ARBA"/>
</dbReference>
<accession>A0A223MXL2</accession>
<feature type="transmembrane region" description="Helical" evidence="1">
    <location>
        <begin position="206"/>
        <end position="224"/>
    </location>
</feature>
<dbReference type="GO" id="GO:0006508">
    <property type="term" value="P:proteolysis"/>
    <property type="evidence" value="ECO:0007669"/>
    <property type="project" value="UniProtKB-KW"/>
</dbReference>
<proteinExistence type="predicted"/>
<name>A0A223MXL2_9VIBR</name>
<keyword evidence="3" id="KW-0482">Metalloprotease</keyword>
<dbReference type="PANTHER" id="PTHR36435">
    <property type="entry name" value="SLR1288 PROTEIN"/>
    <property type="match status" value="1"/>
</dbReference>
<evidence type="ECO:0000256" key="1">
    <source>
        <dbReference type="SAM" id="Phobius"/>
    </source>
</evidence>
<dbReference type="GO" id="GO:0080120">
    <property type="term" value="P:CAAX-box protein maturation"/>
    <property type="evidence" value="ECO:0007669"/>
    <property type="project" value="UniProtKB-ARBA"/>
</dbReference>
<feature type="transmembrane region" description="Helical" evidence="1">
    <location>
        <begin position="142"/>
        <end position="162"/>
    </location>
</feature>
<feature type="transmembrane region" description="Helical" evidence="1">
    <location>
        <begin position="45"/>
        <end position="63"/>
    </location>
</feature>
<gene>
    <name evidence="3" type="ORF">CCZ37_06595</name>
</gene>
<keyword evidence="1" id="KW-0472">Membrane</keyword>
<feature type="domain" description="CAAX prenyl protease 2/Lysostaphin resistance protein A-like" evidence="2">
    <location>
        <begin position="173"/>
        <end position="263"/>
    </location>
</feature>
<protein>
    <submittedName>
        <fullName evidence="3">CPBP family intramembrane metalloprotease domain-containing protein</fullName>
    </submittedName>
</protein>
<evidence type="ECO:0000259" key="2">
    <source>
        <dbReference type="Pfam" id="PF02517"/>
    </source>
</evidence>
<keyword evidence="1" id="KW-0812">Transmembrane</keyword>
<dbReference type="InterPro" id="IPR003675">
    <property type="entry name" value="Rce1/LyrA-like_dom"/>
</dbReference>
<feature type="transmembrane region" description="Helical" evidence="1">
    <location>
        <begin position="174"/>
        <end position="194"/>
    </location>
</feature>
<dbReference type="RefSeq" id="WP_094500079.1">
    <property type="nucleotide sequence ID" value="NZ_CAWNHI010000001.1"/>
</dbReference>
<feature type="transmembrane region" description="Helical" evidence="1">
    <location>
        <begin position="230"/>
        <end position="248"/>
    </location>
</feature>
<dbReference type="InterPro" id="IPR052710">
    <property type="entry name" value="CAAX_protease"/>
</dbReference>
<evidence type="ECO:0000313" key="4">
    <source>
        <dbReference type="Proteomes" id="UP000215148"/>
    </source>
</evidence>
<feature type="transmembrane region" description="Helical" evidence="1">
    <location>
        <begin position="111"/>
        <end position="130"/>
    </location>
</feature>
<dbReference type="AlphaFoldDB" id="A0A223MXL2"/>
<dbReference type="EMBL" id="CP022741">
    <property type="protein sequence ID" value="ASU22274.1"/>
    <property type="molecule type" value="Genomic_DNA"/>
</dbReference>
<dbReference type="KEGG" id="vqi:CCZ37_06595"/>
<dbReference type="Proteomes" id="UP000215148">
    <property type="component" value="Chromosome 1"/>
</dbReference>
<feature type="transmembrane region" description="Helical" evidence="1">
    <location>
        <begin position="72"/>
        <end position="91"/>
    </location>
</feature>
<keyword evidence="4" id="KW-1185">Reference proteome</keyword>
<reference evidence="3 4" key="1">
    <citation type="submission" date="2017-08" db="EMBL/GenBank/DDBJ databases">
        <title>The Vibrio qinghaiensis sp.-Q67 is a luminous bacteria isolated firstly from Qinghai lake, Qinghai province, China, which has been proved to be very sensitive to detect environmental and food pollutants. Therefore, complete genome analysis of V. qinghaiensis sp.-Q67 highlights the potential application of this strain on detection of hazards in the contaminated environments.</title>
        <authorList>
            <person name="Gong L."/>
        </authorList>
    </citation>
    <scope>NUCLEOTIDE SEQUENCE [LARGE SCALE GENOMIC DNA]</scope>
    <source>
        <strain evidence="3 4">Q67</strain>
    </source>
</reference>
<dbReference type="PANTHER" id="PTHR36435:SF1">
    <property type="entry name" value="CAAX AMINO TERMINAL PROTEASE FAMILY PROTEIN"/>
    <property type="match status" value="1"/>
</dbReference>
<dbReference type="GO" id="GO:0008237">
    <property type="term" value="F:metallopeptidase activity"/>
    <property type="evidence" value="ECO:0007669"/>
    <property type="project" value="UniProtKB-KW"/>
</dbReference>